<evidence type="ECO:0000256" key="4">
    <source>
        <dbReference type="ARBA" id="ARBA00023136"/>
    </source>
</evidence>
<gene>
    <name evidence="6" type="ORF">C8E87_5734</name>
</gene>
<dbReference type="AlphaFoldDB" id="A0A4R6K130"/>
<dbReference type="PANTHER" id="PTHR43847">
    <property type="entry name" value="BLL3993 PROTEIN"/>
    <property type="match status" value="1"/>
</dbReference>
<dbReference type="InterPro" id="IPR007269">
    <property type="entry name" value="ICMT_MeTrfase"/>
</dbReference>
<evidence type="ECO:0000313" key="7">
    <source>
        <dbReference type="Proteomes" id="UP000294901"/>
    </source>
</evidence>
<feature type="transmembrane region" description="Helical" evidence="5">
    <location>
        <begin position="36"/>
        <end position="59"/>
    </location>
</feature>
<dbReference type="PANTHER" id="PTHR43847:SF1">
    <property type="entry name" value="BLL3993 PROTEIN"/>
    <property type="match status" value="1"/>
</dbReference>
<keyword evidence="4 5" id="KW-0472">Membrane</keyword>
<keyword evidence="3 5" id="KW-1133">Transmembrane helix</keyword>
<name>A0A4R6K130_9ACTN</name>
<dbReference type="GO" id="GO:0004671">
    <property type="term" value="F:protein C-terminal S-isoprenylcysteine carboxyl O-methyltransferase activity"/>
    <property type="evidence" value="ECO:0007669"/>
    <property type="project" value="InterPro"/>
</dbReference>
<evidence type="ECO:0000256" key="5">
    <source>
        <dbReference type="SAM" id="Phobius"/>
    </source>
</evidence>
<dbReference type="EMBL" id="SNWR01000001">
    <property type="protein sequence ID" value="TDO41972.1"/>
    <property type="molecule type" value="Genomic_DNA"/>
</dbReference>
<dbReference type="Gene3D" id="1.20.120.1630">
    <property type="match status" value="1"/>
</dbReference>
<keyword evidence="2 5" id="KW-0812">Transmembrane</keyword>
<dbReference type="Pfam" id="PF04140">
    <property type="entry name" value="ICMT"/>
    <property type="match status" value="1"/>
</dbReference>
<dbReference type="Proteomes" id="UP000294901">
    <property type="component" value="Unassembled WGS sequence"/>
</dbReference>
<dbReference type="GO" id="GO:0032259">
    <property type="term" value="P:methylation"/>
    <property type="evidence" value="ECO:0007669"/>
    <property type="project" value="UniProtKB-KW"/>
</dbReference>
<comment type="caution">
    <text evidence="6">The sequence shown here is derived from an EMBL/GenBank/DDBJ whole genome shotgun (WGS) entry which is preliminary data.</text>
</comment>
<dbReference type="InterPro" id="IPR052527">
    <property type="entry name" value="Metal_cation-efflux_comp"/>
</dbReference>
<proteinExistence type="predicted"/>
<evidence type="ECO:0000313" key="6">
    <source>
        <dbReference type="EMBL" id="TDO41972.1"/>
    </source>
</evidence>
<dbReference type="GO" id="GO:0016020">
    <property type="term" value="C:membrane"/>
    <property type="evidence" value="ECO:0007669"/>
    <property type="project" value="UniProtKB-SubCell"/>
</dbReference>
<reference evidence="6 7" key="1">
    <citation type="submission" date="2019-03" db="EMBL/GenBank/DDBJ databases">
        <title>Sequencing the genomes of 1000 actinobacteria strains.</title>
        <authorList>
            <person name="Klenk H.-P."/>
        </authorList>
    </citation>
    <scope>NUCLEOTIDE SEQUENCE [LARGE SCALE GENOMIC DNA]</scope>
    <source>
        <strain evidence="6 7">DSM 43805</strain>
    </source>
</reference>
<organism evidence="6 7">
    <name type="scientific">Paractinoplanes brasiliensis</name>
    <dbReference type="NCBI Taxonomy" id="52695"/>
    <lineage>
        <taxon>Bacteria</taxon>
        <taxon>Bacillati</taxon>
        <taxon>Actinomycetota</taxon>
        <taxon>Actinomycetes</taxon>
        <taxon>Micromonosporales</taxon>
        <taxon>Micromonosporaceae</taxon>
        <taxon>Paractinoplanes</taxon>
    </lineage>
</organism>
<evidence type="ECO:0000256" key="3">
    <source>
        <dbReference type="ARBA" id="ARBA00022989"/>
    </source>
</evidence>
<evidence type="ECO:0000256" key="2">
    <source>
        <dbReference type="ARBA" id="ARBA00022692"/>
    </source>
</evidence>
<keyword evidence="6" id="KW-0808">Transferase</keyword>
<dbReference type="OrthoDB" id="9789029at2"/>
<evidence type="ECO:0000256" key="1">
    <source>
        <dbReference type="ARBA" id="ARBA00004141"/>
    </source>
</evidence>
<comment type="subcellular location">
    <subcellularLocation>
        <location evidence="1">Membrane</location>
        <topology evidence="1">Multi-pass membrane protein</topology>
    </subcellularLocation>
</comment>
<protein>
    <submittedName>
        <fullName evidence="6">Protein-S-isoprenylcysteine O-methyltransferase Ste14</fullName>
    </submittedName>
</protein>
<sequence>MYRRGERAIAWSLVTLQMLLLAGLLGLPGGRVWSAPGWLIAVSAGAIAVAAVVAVAGALRLGSGLTASPLPSPGAQLRTAGVYACVRHPIYSALLLGGAAVVVLSGRASRVWVWLALLGLLWLKTRLEERELTARFPGYRTYAAATPRLVPNPLRCWKRPA</sequence>
<keyword evidence="6" id="KW-0489">Methyltransferase</keyword>
<keyword evidence="7" id="KW-1185">Reference proteome</keyword>
<accession>A0A4R6K130</accession>